<evidence type="ECO:0000259" key="4">
    <source>
        <dbReference type="PROSITE" id="PS01124"/>
    </source>
</evidence>
<gene>
    <name evidence="5" type="ORF">H8710_05880</name>
</gene>
<evidence type="ECO:0000313" key="6">
    <source>
        <dbReference type="Proteomes" id="UP000610760"/>
    </source>
</evidence>
<evidence type="ECO:0000256" key="2">
    <source>
        <dbReference type="ARBA" id="ARBA00023125"/>
    </source>
</evidence>
<proteinExistence type="predicted"/>
<dbReference type="PANTHER" id="PTHR47504">
    <property type="entry name" value="RIGHT ORIGIN-BINDING PROTEIN"/>
    <property type="match status" value="1"/>
</dbReference>
<reference evidence="5" key="1">
    <citation type="submission" date="2020-08" db="EMBL/GenBank/DDBJ databases">
        <title>Genome public.</title>
        <authorList>
            <person name="Liu C."/>
            <person name="Sun Q."/>
        </authorList>
    </citation>
    <scope>NUCLEOTIDE SEQUENCE</scope>
    <source>
        <strain evidence="5">NSJ-33</strain>
    </source>
</reference>
<feature type="domain" description="HTH araC/xylS-type" evidence="4">
    <location>
        <begin position="8"/>
        <end position="106"/>
    </location>
</feature>
<keyword evidence="3" id="KW-0804">Transcription</keyword>
<dbReference type="InterPro" id="IPR050959">
    <property type="entry name" value="MarA-like"/>
</dbReference>
<evidence type="ECO:0000256" key="3">
    <source>
        <dbReference type="ARBA" id="ARBA00023163"/>
    </source>
</evidence>
<evidence type="ECO:0000313" key="5">
    <source>
        <dbReference type="EMBL" id="MBC8559601.1"/>
    </source>
</evidence>
<dbReference type="EMBL" id="JACRSV010000001">
    <property type="protein sequence ID" value="MBC8559601.1"/>
    <property type="molecule type" value="Genomic_DNA"/>
</dbReference>
<dbReference type="GO" id="GO:0043565">
    <property type="term" value="F:sequence-specific DNA binding"/>
    <property type="evidence" value="ECO:0007669"/>
    <property type="project" value="InterPro"/>
</dbReference>
<dbReference type="PRINTS" id="PR00032">
    <property type="entry name" value="HTHARAC"/>
</dbReference>
<dbReference type="AlphaFoldDB" id="A0A926E5I6"/>
<dbReference type="SMART" id="SM00342">
    <property type="entry name" value="HTH_ARAC"/>
    <property type="match status" value="1"/>
</dbReference>
<dbReference type="Gene3D" id="1.10.10.60">
    <property type="entry name" value="Homeodomain-like"/>
    <property type="match status" value="2"/>
</dbReference>
<organism evidence="5 6">
    <name type="scientific">Fumia xinanensis</name>
    <dbReference type="NCBI Taxonomy" id="2763659"/>
    <lineage>
        <taxon>Bacteria</taxon>
        <taxon>Bacillati</taxon>
        <taxon>Bacillota</taxon>
        <taxon>Clostridia</taxon>
        <taxon>Eubacteriales</taxon>
        <taxon>Oscillospiraceae</taxon>
        <taxon>Fumia</taxon>
    </lineage>
</organism>
<dbReference type="Gene3D" id="3.20.80.10">
    <property type="entry name" value="Regulatory factor, effector binding domain"/>
    <property type="match status" value="1"/>
</dbReference>
<evidence type="ECO:0000256" key="1">
    <source>
        <dbReference type="ARBA" id="ARBA00023015"/>
    </source>
</evidence>
<comment type="caution">
    <text evidence="5">The sequence shown here is derived from an EMBL/GenBank/DDBJ whole genome shotgun (WGS) entry which is preliminary data.</text>
</comment>
<dbReference type="PANTHER" id="PTHR47504:SF5">
    <property type="entry name" value="RIGHT ORIGIN-BINDING PROTEIN"/>
    <property type="match status" value="1"/>
</dbReference>
<dbReference type="InterPro" id="IPR011256">
    <property type="entry name" value="Reg_factor_effector_dom_sf"/>
</dbReference>
<accession>A0A926E5I6</accession>
<dbReference type="GO" id="GO:0003700">
    <property type="term" value="F:DNA-binding transcription factor activity"/>
    <property type="evidence" value="ECO:0007669"/>
    <property type="project" value="InterPro"/>
</dbReference>
<keyword evidence="2" id="KW-0238">DNA-binding</keyword>
<dbReference type="SMART" id="SM00871">
    <property type="entry name" value="AraC_E_bind"/>
    <property type="match status" value="1"/>
</dbReference>
<dbReference type="Pfam" id="PF12833">
    <property type="entry name" value="HTH_18"/>
    <property type="match status" value="1"/>
</dbReference>
<dbReference type="InterPro" id="IPR018060">
    <property type="entry name" value="HTH_AraC"/>
</dbReference>
<dbReference type="InterPro" id="IPR010499">
    <property type="entry name" value="AraC_E-bd"/>
</dbReference>
<sequence length="282" mass="31956">MSNFSKIGEALKYIDEHLEEPISLEKLSRKFFFSPFYFHRLFSAIVGKTFAAYVRERRILFACEQLCVTDRTVLDIALCCGFQSAQSFSRAFHETQGLSPSAYRKQGFRPVIISADELIMKFTNRLKGGILVNPKIIRRGGILVAGVCGGGDETGKVWEAFEKLSRETPLDGVLSRNGYEVRIFDGEKCRVHVGYPVSGKEVAPEYTMLELPPSKYASFEVYVANGYDSENNAMNEWLLTNAEGYSQRLLNGAYYCVEYYDERFNGDETGSIVEIWVPVEKK</sequence>
<dbReference type="PROSITE" id="PS01124">
    <property type="entry name" value="HTH_ARAC_FAMILY_2"/>
    <property type="match status" value="1"/>
</dbReference>
<dbReference type="InterPro" id="IPR020449">
    <property type="entry name" value="Tscrpt_reg_AraC-type_HTH"/>
</dbReference>
<dbReference type="Proteomes" id="UP000610760">
    <property type="component" value="Unassembled WGS sequence"/>
</dbReference>
<protein>
    <submittedName>
        <fullName evidence="5">AraC family transcriptional regulator</fullName>
    </submittedName>
</protein>
<keyword evidence="1" id="KW-0805">Transcription regulation</keyword>
<dbReference type="SUPFAM" id="SSF55136">
    <property type="entry name" value="Probable bacterial effector-binding domain"/>
    <property type="match status" value="1"/>
</dbReference>
<dbReference type="RefSeq" id="WP_249294493.1">
    <property type="nucleotide sequence ID" value="NZ_JACRSV010000001.1"/>
</dbReference>
<keyword evidence="6" id="KW-1185">Reference proteome</keyword>
<dbReference type="SUPFAM" id="SSF46689">
    <property type="entry name" value="Homeodomain-like"/>
    <property type="match status" value="2"/>
</dbReference>
<name>A0A926E5I6_9FIRM</name>
<dbReference type="InterPro" id="IPR009057">
    <property type="entry name" value="Homeodomain-like_sf"/>
</dbReference>